<name>A0A6P8YYS0_THRPL</name>
<evidence type="ECO:0000256" key="7">
    <source>
        <dbReference type="ARBA" id="ARBA00022846"/>
    </source>
</evidence>
<evidence type="ECO:0000256" key="10">
    <source>
        <dbReference type="ARBA" id="ARBA00049986"/>
    </source>
</evidence>
<evidence type="ECO:0000256" key="9">
    <source>
        <dbReference type="ARBA" id="ARBA00023273"/>
    </source>
</evidence>
<comment type="function">
    <text evidence="1">Dynein-attachment factor required for cilia motility.</text>
</comment>
<dbReference type="GO" id="GO:0007368">
    <property type="term" value="P:determination of left/right symmetry"/>
    <property type="evidence" value="ECO:0007669"/>
    <property type="project" value="TreeGrafter"/>
</dbReference>
<dbReference type="GeneID" id="117645955"/>
<proteinExistence type="inferred from homology"/>
<dbReference type="InterPro" id="IPR031733">
    <property type="entry name" value="Dynein_attach_N"/>
</dbReference>
<evidence type="ECO:0000256" key="3">
    <source>
        <dbReference type="ARBA" id="ARBA00004496"/>
    </source>
</evidence>
<keyword evidence="5" id="KW-0963">Cytoplasm</keyword>
<dbReference type="GO" id="GO:0005576">
    <property type="term" value="C:extracellular region"/>
    <property type="evidence" value="ECO:0007669"/>
    <property type="project" value="GOC"/>
</dbReference>
<keyword evidence="6" id="KW-0970">Cilium biogenesis/degradation</keyword>
<dbReference type="GO" id="GO:0036159">
    <property type="term" value="P:inner dynein arm assembly"/>
    <property type="evidence" value="ECO:0007669"/>
    <property type="project" value="TreeGrafter"/>
</dbReference>
<keyword evidence="9" id="KW-0966">Cell projection</keyword>
<feature type="region of interest" description="Disordered" evidence="11">
    <location>
        <begin position="147"/>
        <end position="171"/>
    </location>
</feature>
<dbReference type="OrthoDB" id="447931at2759"/>
<evidence type="ECO:0000256" key="11">
    <source>
        <dbReference type="SAM" id="MobiDB-lite"/>
    </source>
</evidence>
<dbReference type="Proteomes" id="UP000515158">
    <property type="component" value="Unplaced"/>
</dbReference>
<keyword evidence="14" id="KW-1185">Reference proteome</keyword>
<reference evidence="15" key="1">
    <citation type="submission" date="2025-08" db="UniProtKB">
        <authorList>
            <consortium name="RefSeq"/>
        </authorList>
    </citation>
    <scope>IDENTIFICATION</scope>
    <source>
        <tissue evidence="15">Total insect</tissue>
    </source>
</reference>
<dbReference type="InParanoid" id="A0A6P8YYS0"/>
<evidence type="ECO:0000313" key="15">
    <source>
        <dbReference type="RefSeq" id="XP_034242421.1"/>
    </source>
</evidence>
<evidence type="ECO:0000256" key="2">
    <source>
        <dbReference type="ARBA" id="ARBA00004230"/>
    </source>
</evidence>
<evidence type="ECO:0000313" key="14">
    <source>
        <dbReference type="Proteomes" id="UP000515158"/>
    </source>
</evidence>
<keyword evidence="7" id="KW-0282">Flagellum</keyword>
<feature type="domain" description="Dynein attachment factor N-terminal" evidence="13">
    <location>
        <begin position="71"/>
        <end position="133"/>
    </location>
</feature>
<comment type="similarity">
    <text evidence="10">Belongs to the DNAAF19/PR46b family.</text>
</comment>
<feature type="compositionally biased region" description="Basic and acidic residues" evidence="11">
    <location>
        <begin position="153"/>
        <end position="164"/>
    </location>
</feature>
<dbReference type="InterPro" id="IPR042422">
    <property type="entry name" value="CC103"/>
</dbReference>
<dbReference type="PANTHER" id="PTHR28572:SF1">
    <property type="entry name" value="COILED-COIL DOMAIN-CONTAINING PROTEIN 103"/>
    <property type="match status" value="1"/>
</dbReference>
<dbReference type="Pfam" id="PF15867">
    <property type="entry name" value="Dynein_attach_N"/>
    <property type="match status" value="1"/>
</dbReference>
<gene>
    <name evidence="15" type="primary">LOC117645955</name>
</gene>
<keyword evidence="8" id="KW-0969">Cilium</keyword>
<dbReference type="Pfam" id="PF13877">
    <property type="entry name" value="RPAP3_C"/>
    <property type="match status" value="1"/>
</dbReference>
<organism evidence="15">
    <name type="scientific">Thrips palmi</name>
    <name type="common">Melon thrips</name>
    <dbReference type="NCBI Taxonomy" id="161013"/>
    <lineage>
        <taxon>Eukaryota</taxon>
        <taxon>Metazoa</taxon>
        <taxon>Ecdysozoa</taxon>
        <taxon>Arthropoda</taxon>
        <taxon>Hexapoda</taxon>
        <taxon>Insecta</taxon>
        <taxon>Pterygota</taxon>
        <taxon>Neoptera</taxon>
        <taxon>Paraneoptera</taxon>
        <taxon>Thysanoptera</taxon>
        <taxon>Terebrantia</taxon>
        <taxon>Thripoidea</taxon>
        <taxon>Thripidae</taxon>
        <taxon>Thrips</taxon>
    </lineage>
</organism>
<evidence type="ECO:0000256" key="8">
    <source>
        <dbReference type="ARBA" id="ARBA00023069"/>
    </source>
</evidence>
<dbReference type="KEGG" id="tpal:117645955"/>
<dbReference type="GO" id="GO:0036157">
    <property type="term" value="C:outer dynein arm"/>
    <property type="evidence" value="ECO:0007669"/>
    <property type="project" value="InterPro"/>
</dbReference>
<comment type="subcellular location">
    <subcellularLocation>
        <location evidence="2">Cell projection</location>
        <location evidence="2">Cilium</location>
        <location evidence="2">Flagellum</location>
    </subcellularLocation>
    <subcellularLocation>
        <location evidence="3">Cytoplasm</location>
    </subcellularLocation>
</comment>
<dbReference type="GO" id="GO:0003351">
    <property type="term" value="P:epithelial cilium movement involved in extracellular fluid movement"/>
    <property type="evidence" value="ECO:0007669"/>
    <property type="project" value="TreeGrafter"/>
</dbReference>
<evidence type="ECO:0000256" key="4">
    <source>
        <dbReference type="ARBA" id="ARBA00011738"/>
    </source>
</evidence>
<evidence type="ECO:0000256" key="6">
    <source>
        <dbReference type="ARBA" id="ARBA00022794"/>
    </source>
</evidence>
<comment type="subunit">
    <text evidence="4">Homodimer.</text>
</comment>
<dbReference type="AlphaFoldDB" id="A0A6P8YYS0"/>
<evidence type="ECO:0000256" key="5">
    <source>
        <dbReference type="ARBA" id="ARBA00022490"/>
    </source>
</evidence>
<protein>
    <submittedName>
        <fullName evidence="15">Coiled-coil domain-containing protein 103-like isoform X1</fullName>
    </submittedName>
</protein>
<evidence type="ECO:0000259" key="12">
    <source>
        <dbReference type="Pfam" id="PF13877"/>
    </source>
</evidence>
<evidence type="ECO:0000256" key="1">
    <source>
        <dbReference type="ARBA" id="ARBA00004048"/>
    </source>
</evidence>
<dbReference type="GO" id="GO:0031514">
    <property type="term" value="C:motile cilium"/>
    <property type="evidence" value="ECO:0007669"/>
    <property type="project" value="UniProtKB-SubCell"/>
</dbReference>
<accession>A0A6P8YYS0</accession>
<feature type="domain" description="RNA-polymerase II-associated protein 3-like C-terminal" evidence="12">
    <location>
        <begin position="183"/>
        <end position="272"/>
    </location>
</feature>
<sequence>MPINHPQLALSDWVGLLGFCICRGQAHPNSLRNREGSMKLTAGSKCLQFGLVSEAADSTVRGMAVADKEDIDFTELEKELEAAIDQDSRYWLQNDAKIRAVNQRVATYDEFRDIVKAAHLKPLKKKDIVGSSDSSSSRSGFVWNSIASGKKKAPSDRQEKHDMENDVYPRSASHQVDLQRALSSTSEFMQMWRSLDDSERRYAVLQHIGTGALGRLFSTTEIPVGLLGEILEAALHFRASTNEICFIVKMLETLTKAKRFCLTLEFLSSGEKATCKQLLSKLNSSLQGQQQDLAERGVTEWTLRQLHNAYRV</sequence>
<dbReference type="InterPro" id="IPR025986">
    <property type="entry name" value="RPAP3-like_C"/>
</dbReference>
<evidence type="ECO:0000259" key="13">
    <source>
        <dbReference type="Pfam" id="PF15867"/>
    </source>
</evidence>
<dbReference type="RefSeq" id="XP_034242421.1">
    <property type="nucleotide sequence ID" value="XM_034386530.1"/>
</dbReference>
<dbReference type="PANTHER" id="PTHR28572">
    <property type="entry name" value="COILED-COIL DOMAIN-CONTAINING PROTEIN 103"/>
    <property type="match status" value="1"/>
</dbReference>